<gene>
    <name evidence="2" type="ORF">AURDEDRAFT_176069</name>
</gene>
<accession>J0LDU5</accession>
<dbReference type="KEGG" id="adl:AURDEDRAFT_176069"/>
<proteinExistence type="predicted"/>
<evidence type="ECO:0000313" key="2">
    <source>
        <dbReference type="EMBL" id="EJD34898.1"/>
    </source>
</evidence>
<keyword evidence="3" id="KW-1185">Reference proteome</keyword>
<feature type="signal peptide" evidence="1">
    <location>
        <begin position="1"/>
        <end position="22"/>
    </location>
</feature>
<feature type="chain" id="PRO_5003735720" description="Secreted protein" evidence="1">
    <location>
        <begin position="23"/>
        <end position="103"/>
    </location>
</feature>
<reference evidence="3" key="1">
    <citation type="journal article" date="2012" name="Science">
        <title>The Paleozoic origin of enzymatic lignin decomposition reconstructed from 31 fungal genomes.</title>
        <authorList>
            <person name="Floudas D."/>
            <person name="Binder M."/>
            <person name="Riley R."/>
            <person name="Barry K."/>
            <person name="Blanchette R.A."/>
            <person name="Henrissat B."/>
            <person name="Martinez A.T."/>
            <person name="Otillar R."/>
            <person name="Spatafora J.W."/>
            <person name="Yadav J.S."/>
            <person name="Aerts A."/>
            <person name="Benoit I."/>
            <person name="Boyd A."/>
            <person name="Carlson A."/>
            <person name="Copeland A."/>
            <person name="Coutinho P.M."/>
            <person name="de Vries R.P."/>
            <person name="Ferreira P."/>
            <person name="Findley K."/>
            <person name="Foster B."/>
            <person name="Gaskell J."/>
            <person name="Glotzer D."/>
            <person name="Gorecki P."/>
            <person name="Heitman J."/>
            <person name="Hesse C."/>
            <person name="Hori C."/>
            <person name="Igarashi K."/>
            <person name="Jurgens J.A."/>
            <person name="Kallen N."/>
            <person name="Kersten P."/>
            <person name="Kohler A."/>
            <person name="Kuees U."/>
            <person name="Kumar T.K.A."/>
            <person name="Kuo A."/>
            <person name="LaButti K."/>
            <person name="Larrondo L.F."/>
            <person name="Lindquist E."/>
            <person name="Ling A."/>
            <person name="Lombard V."/>
            <person name="Lucas S."/>
            <person name="Lundell T."/>
            <person name="Martin R."/>
            <person name="McLaughlin D.J."/>
            <person name="Morgenstern I."/>
            <person name="Morin E."/>
            <person name="Murat C."/>
            <person name="Nagy L.G."/>
            <person name="Nolan M."/>
            <person name="Ohm R.A."/>
            <person name="Patyshakuliyeva A."/>
            <person name="Rokas A."/>
            <person name="Ruiz-Duenas F.J."/>
            <person name="Sabat G."/>
            <person name="Salamov A."/>
            <person name="Samejima M."/>
            <person name="Schmutz J."/>
            <person name="Slot J.C."/>
            <person name="St John F."/>
            <person name="Stenlid J."/>
            <person name="Sun H."/>
            <person name="Sun S."/>
            <person name="Syed K."/>
            <person name="Tsang A."/>
            <person name="Wiebenga A."/>
            <person name="Young D."/>
            <person name="Pisabarro A."/>
            <person name="Eastwood D.C."/>
            <person name="Martin F."/>
            <person name="Cullen D."/>
            <person name="Grigoriev I.V."/>
            <person name="Hibbett D.S."/>
        </authorList>
    </citation>
    <scope>NUCLEOTIDE SEQUENCE [LARGE SCALE GENOMIC DNA]</scope>
    <source>
        <strain evidence="3">TFB10046</strain>
    </source>
</reference>
<dbReference type="Proteomes" id="UP000006514">
    <property type="component" value="Unassembled WGS sequence"/>
</dbReference>
<evidence type="ECO:0000313" key="3">
    <source>
        <dbReference type="Proteomes" id="UP000006514"/>
    </source>
</evidence>
<evidence type="ECO:0000256" key="1">
    <source>
        <dbReference type="SAM" id="SignalP"/>
    </source>
</evidence>
<keyword evidence="1" id="KW-0732">Signal</keyword>
<dbReference type="InParanoid" id="J0LDU5"/>
<dbReference type="EMBL" id="JH687915">
    <property type="protein sequence ID" value="EJD34898.1"/>
    <property type="molecule type" value="Genomic_DNA"/>
</dbReference>
<name>J0LDU5_AURST</name>
<organism evidence="2 3">
    <name type="scientific">Auricularia subglabra (strain TFB-10046 / SS5)</name>
    <name type="common">White-rot fungus</name>
    <name type="synonym">Auricularia delicata (strain TFB10046)</name>
    <dbReference type="NCBI Taxonomy" id="717982"/>
    <lineage>
        <taxon>Eukaryota</taxon>
        <taxon>Fungi</taxon>
        <taxon>Dikarya</taxon>
        <taxon>Basidiomycota</taxon>
        <taxon>Agaricomycotina</taxon>
        <taxon>Agaricomycetes</taxon>
        <taxon>Auriculariales</taxon>
        <taxon>Auriculariaceae</taxon>
        <taxon>Auricularia</taxon>
    </lineage>
</organism>
<evidence type="ECO:0008006" key="4">
    <source>
        <dbReference type="Google" id="ProtNLM"/>
    </source>
</evidence>
<protein>
    <recommendedName>
        <fullName evidence="4">Secreted protein</fullName>
    </recommendedName>
</protein>
<sequence length="103" mass="11244">MPRLDTLVLFFLTLEFIAGVVADIPPSHTTILGVEDAHILYQPFVITDLAEDCVHNPCSGWFTEPGPSTEPLKAFQYLRSTTSKGAQFAVKFTGVHIVILIAG</sequence>
<dbReference type="AlphaFoldDB" id="J0LDU5"/>